<proteinExistence type="predicted"/>
<dbReference type="EMBL" id="BLAL01000205">
    <property type="protein sequence ID" value="GES91541.1"/>
    <property type="molecule type" value="Genomic_DNA"/>
</dbReference>
<dbReference type="AlphaFoldDB" id="A0A8H3LS79"/>
<dbReference type="Proteomes" id="UP000615446">
    <property type="component" value="Unassembled WGS sequence"/>
</dbReference>
<comment type="caution">
    <text evidence="1">The sequence shown here is derived from an EMBL/GenBank/DDBJ whole genome shotgun (WGS) entry which is preliminary data.</text>
</comment>
<name>A0A8H3LS79_9GLOM</name>
<sequence length="189" mass="21874">MLVVNNASSCGYLWETYLTMEFENIFDGNANIRDMPMFDDIEDFSSVFMGSPRIAKSTNPLIGRVANSASRYTLDKFFNALSALHLTMFYQRKDGKMTNEEINKPIIEEITELCEKVDLIEQHHDQSTGKQKQLIGIIDCNNASRIFQKNHFTFLNTLKNTMKECEVDELEELEEVKGNGDRLKKWKKK</sequence>
<dbReference type="OrthoDB" id="2393824at2759"/>
<evidence type="ECO:0000313" key="2">
    <source>
        <dbReference type="Proteomes" id="UP000615446"/>
    </source>
</evidence>
<organism evidence="1 2">
    <name type="scientific">Rhizophagus clarus</name>
    <dbReference type="NCBI Taxonomy" id="94130"/>
    <lineage>
        <taxon>Eukaryota</taxon>
        <taxon>Fungi</taxon>
        <taxon>Fungi incertae sedis</taxon>
        <taxon>Mucoromycota</taxon>
        <taxon>Glomeromycotina</taxon>
        <taxon>Glomeromycetes</taxon>
        <taxon>Glomerales</taxon>
        <taxon>Glomeraceae</taxon>
        <taxon>Rhizophagus</taxon>
    </lineage>
</organism>
<accession>A0A8H3LS79</accession>
<gene>
    <name evidence="1" type="ORF">RCL2_001835100</name>
</gene>
<protein>
    <submittedName>
        <fullName evidence="1">Uncharacterized protein</fullName>
    </submittedName>
</protein>
<evidence type="ECO:0000313" key="1">
    <source>
        <dbReference type="EMBL" id="GES91541.1"/>
    </source>
</evidence>
<reference evidence="1" key="1">
    <citation type="submission" date="2019-10" db="EMBL/GenBank/DDBJ databases">
        <title>Conservation and host-specific expression of non-tandemly repeated heterogenous ribosome RNA gene in arbuscular mycorrhizal fungi.</title>
        <authorList>
            <person name="Maeda T."/>
            <person name="Kobayashi Y."/>
            <person name="Nakagawa T."/>
            <person name="Ezawa T."/>
            <person name="Yamaguchi K."/>
            <person name="Bino T."/>
            <person name="Nishimoto Y."/>
            <person name="Shigenobu S."/>
            <person name="Kawaguchi M."/>
        </authorList>
    </citation>
    <scope>NUCLEOTIDE SEQUENCE</scope>
    <source>
        <strain evidence="1">HR1</strain>
    </source>
</reference>